<dbReference type="PROSITE" id="PS51031">
    <property type="entry name" value="BESS"/>
    <property type="match status" value="1"/>
</dbReference>
<comment type="subcellular location">
    <subcellularLocation>
        <location evidence="1">Nucleus</location>
    </subcellularLocation>
</comment>
<dbReference type="InterPro" id="IPR006578">
    <property type="entry name" value="MADF-dom"/>
</dbReference>
<evidence type="ECO:0000256" key="1">
    <source>
        <dbReference type="PROSITE-ProRule" id="PRU00371"/>
    </source>
</evidence>
<dbReference type="InterPro" id="IPR039353">
    <property type="entry name" value="TF_Adf1"/>
</dbReference>
<proteinExistence type="predicted"/>
<keyword evidence="1" id="KW-0539">Nucleus</keyword>
<dbReference type="EMBL" id="OE180742">
    <property type="protein sequence ID" value="CAD7571884.1"/>
    <property type="molecule type" value="Genomic_DNA"/>
</dbReference>
<feature type="compositionally biased region" description="Polar residues" evidence="2">
    <location>
        <begin position="519"/>
        <end position="530"/>
    </location>
</feature>
<organism evidence="4">
    <name type="scientific">Timema californicum</name>
    <name type="common">California timema</name>
    <name type="synonym">Walking stick</name>
    <dbReference type="NCBI Taxonomy" id="61474"/>
    <lineage>
        <taxon>Eukaryota</taxon>
        <taxon>Metazoa</taxon>
        <taxon>Ecdysozoa</taxon>
        <taxon>Arthropoda</taxon>
        <taxon>Hexapoda</taxon>
        <taxon>Insecta</taxon>
        <taxon>Pterygota</taxon>
        <taxon>Neoptera</taxon>
        <taxon>Polyneoptera</taxon>
        <taxon>Phasmatodea</taxon>
        <taxon>Timematodea</taxon>
        <taxon>Timematoidea</taxon>
        <taxon>Timematidae</taxon>
        <taxon>Timema</taxon>
    </lineage>
</organism>
<dbReference type="PANTHER" id="PTHR12243">
    <property type="entry name" value="MADF DOMAIN TRANSCRIPTION FACTOR"/>
    <property type="match status" value="1"/>
</dbReference>
<dbReference type="GO" id="GO:0005634">
    <property type="term" value="C:nucleus"/>
    <property type="evidence" value="ECO:0007669"/>
    <property type="project" value="UniProtKB-SubCell"/>
</dbReference>
<dbReference type="GO" id="GO:0005667">
    <property type="term" value="C:transcription regulator complex"/>
    <property type="evidence" value="ECO:0007669"/>
    <property type="project" value="TreeGrafter"/>
</dbReference>
<feature type="domain" description="BESS" evidence="3">
    <location>
        <begin position="550"/>
        <end position="589"/>
    </location>
</feature>
<dbReference type="InterPro" id="IPR004210">
    <property type="entry name" value="BESS_motif"/>
</dbReference>
<dbReference type="GO" id="GO:0006357">
    <property type="term" value="P:regulation of transcription by RNA polymerase II"/>
    <property type="evidence" value="ECO:0007669"/>
    <property type="project" value="TreeGrafter"/>
</dbReference>
<reference evidence="4" key="1">
    <citation type="submission" date="2020-11" db="EMBL/GenBank/DDBJ databases">
        <authorList>
            <person name="Tran Van P."/>
        </authorList>
    </citation>
    <scope>NUCLEOTIDE SEQUENCE</scope>
</reference>
<feature type="region of interest" description="Disordered" evidence="2">
    <location>
        <begin position="497"/>
        <end position="530"/>
    </location>
</feature>
<sequence>MELLHIWGLCTSFQRVCSLLVRHKFLTSVTHHTSTLSTLTFEMTFTGAVVVQSCSFCVAFTTDTTAKCCLTQDWHCVHRFRYLHQQRHFLHRSTKIVISEDIPLSSLSPFTDKDSWVIMGVSGKTEESLLAGLCISSMAGVGGQEGLSGARNSGPNDSLGVGLKVAGGGLGSFVVQVQRAHARVTGYVKRKWTEKSRHKMAEVPTQLRQIREDKTLIGLVKKYRLIYDPRHGDYKDVELKEEAWQNIADKLSKERSRATCTFIKECIQGRNDNELSPSQVLVRTPRQRQATETEKMFTTATHCHPFAASDIFAKHCVVKWSGLGTVVKFDSDIDGDRIVYEGLVLAGEFGIELAELVSTPKISATSYYLSVHLTKTRWRNLRERFVREKKRLVTLGEEAYSAKDPWPLLEDMTFLWDFIVHRKYFNVNVSVVMVDVLFAIDRRPSKTFKAKQVIMQSFLPILPRPEWVDVASDQGASSDNIEPSCTLKRGEETRLPIKRERDLAEEEATESKLRRLLDQPSSPNDTNSDITDQIVGADAIERFDRAGPSTDEDDLFCLSVAATLRRFNSSKKALAKLKIQQIMYELECSETSTSPKNRGNMPTETIFFS</sequence>
<accession>A0A7R9P6U3</accession>
<gene>
    <name evidence="4" type="ORF">TCMB3V08_LOCUS4546</name>
</gene>
<evidence type="ECO:0000256" key="2">
    <source>
        <dbReference type="SAM" id="MobiDB-lite"/>
    </source>
</evidence>
<dbReference type="GO" id="GO:0003677">
    <property type="term" value="F:DNA binding"/>
    <property type="evidence" value="ECO:0007669"/>
    <property type="project" value="InterPro"/>
</dbReference>
<dbReference type="Pfam" id="PF10545">
    <property type="entry name" value="MADF_DNA_bdg"/>
    <property type="match status" value="2"/>
</dbReference>
<name>A0A7R9P6U3_TIMCA</name>
<dbReference type="PANTHER" id="PTHR12243:SF67">
    <property type="entry name" value="COREPRESSOR OF PANGOLIN, ISOFORM A-RELATED"/>
    <property type="match status" value="1"/>
</dbReference>
<dbReference type="AlphaFoldDB" id="A0A7R9P6U3"/>
<protein>
    <submittedName>
        <fullName evidence="4">(California timema) hypothetical protein</fullName>
    </submittedName>
</protein>
<evidence type="ECO:0000259" key="3">
    <source>
        <dbReference type="PROSITE" id="PS51031"/>
    </source>
</evidence>
<evidence type="ECO:0000313" key="4">
    <source>
        <dbReference type="EMBL" id="CAD7571884.1"/>
    </source>
</evidence>
<dbReference type="Pfam" id="PF02944">
    <property type="entry name" value="BESS"/>
    <property type="match status" value="1"/>
</dbReference>